<protein>
    <submittedName>
        <fullName evidence="1">Uncharacterized protein</fullName>
    </submittedName>
</protein>
<name>A0AAV0E7F8_9ASTE</name>
<dbReference type="Proteomes" id="UP001152523">
    <property type="component" value="Unassembled WGS sequence"/>
</dbReference>
<reference evidence="1" key="1">
    <citation type="submission" date="2022-07" db="EMBL/GenBank/DDBJ databases">
        <authorList>
            <person name="Macas J."/>
            <person name="Novak P."/>
            <person name="Neumann P."/>
        </authorList>
    </citation>
    <scope>NUCLEOTIDE SEQUENCE</scope>
</reference>
<evidence type="ECO:0000313" key="2">
    <source>
        <dbReference type="Proteomes" id="UP001152523"/>
    </source>
</evidence>
<dbReference type="EMBL" id="CAMAPF010000245">
    <property type="protein sequence ID" value="CAH9115413.1"/>
    <property type="molecule type" value="Genomic_DNA"/>
</dbReference>
<sequence length="108" mass="12208">MDCLVHNYNFTITPIFLHYSHIQSTRTGRRHCASVGNHFPLVGTCGVCIHCIIHLSNVPSSTEQEHYHFIFGSRHTGDSHITVLAFDSEAQVWTSGCHDFYYIGILDS</sequence>
<evidence type="ECO:0000313" key="1">
    <source>
        <dbReference type="EMBL" id="CAH9115413.1"/>
    </source>
</evidence>
<accession>A0AAV0E7F8</accession>
<gene>
    <name evidence="1" type="ORF">CEPIT_LOCUS21068</name>
</gene>
<organism evidence="1 2">
    <name type="scientific">Cuscuta epithymum</name>
    <dbReference type="NCBI Taxonomy" id="186058"/>
    <lineage>
        <taxon>Eukaryota</taxon>
        <taxon>Viridiplantae</taxon>
        <taxon>Streptophyta</taxon>
        <taxon>Embryophyta</taxon>
        <taxon>Tracheophyta</taxon>
        <taxon>Spermatophyta</taxon>
        <taxon>Magnoliopsida</taxon>
        <taxon>eudicotyledons</taxon>
        <taxon>Gunneridae</taxon>
        <taxon>Pentapetalae</taxon>
        <taxon>asterids</taxon>
        <taxon>lamiids</taxon>
        <taxon>Solanales</taxon>
        <taxon>Convolvulaceae</taxon>
        <taxon>Cuscuteae</taxon>
        <taxon>Cuscuta</taxon>
        <taxon>Cuscuta subgen. Cuscuta</taxon>
    </lineage>
</organism>
<dbReference type="AlphaFoldDB" id="A0AAV0E7F8"/>
<proteinExistence type="predicted"/>
<keyword evidence="2" id="KW-1185">Reference proteome</keyword>
<comment type="caution">
    <text evidence="1">The sequence shown here is derived from an EMBL/GenBank/DDBJ whole genome shotgun (WGS) entry which is preliminary data.</text>
</comment>